<dbReference type="GO" id="GO:0005381">
    <property type="term" value="F:iron ion transmembrane transporter activity"/>
    <property type="evidence" value="ECO:0007669"/>
    <property type="project" value="UniProtKB-UniRule"/>
</dbReference>
<organism evidence="7 8">
    <name type="scientific">Myotis lucifugus</name>
    <name type="common">Little brown bat</name>
    <dbReference type="NCBI Taxonomy" id="59463"/>
    <lineage>
        <taxon>Eukaryota</taxon>
        <taxon>Metazoa</taxon>
        <taxon>Chordata</taxon>
        <taxon>Craniata</taxon>
        <taxon>Vertebrata</taxon>
        <taxon>Euteleostomi</taxon>
        <taxon>Mammalia</taxon>
        <taxon>Eutheria</taxon>
        <taxon>Laurasiatheria</taxon>
        <taxon>Chiroptera</taxon>
        <taxon>Yangochiroptera</taxon>
        <taxon>Vespertilionidae</taxon>
        <taxon>Myotis</taxon>
    </lineage>
</organism>
<feature type="transmembrane region" description="Helical" evidence="6">
    <location>
        <begin position="5"/>
        <end position="23"/>
    </location>
</feature>
<evidence type="ECO:0000256" key="2">
    <source>
        <dbReference type="ARBA" id="ARBA00022448"/>
    </source>
</evidence>
<dbReference type="PANTHER" id="PTHR11660:SF50">
    <property type="entry name" value="SOLUTE CARRIER FAMILY 40 MEMBER"/>
    <property type="match status" value="1"/>
</dbReference>
<feature type="transmembrane region" description="Helical" evidence="6">
    <location>
        <begin position="184"/>
        <end position="209"/>
    </location>
</feature>
<evidence type="ECO:0000313" key="8">
    <source>
        <dbReference type="Proteomes" id="UP000001074"/>
    </source>
</evidence>
<evidence type="ECO:0000256" key="3">
    <source>
        <dbReference type="ARBA" id="ARBA00022692"/>
    </source>
</evidence>
<name>G1PZU8_MYOLU</name>
<dbReference type="GO" id="GO:0016020">
    <property type="term" value="C:membrane"/>
    <property type="evidence" value="ECO:0007669"/>
    <property type="project" value="UniProtKB-SubCell"/>
</dbReference>
<keyword evidence="5 6" id="KW-0472">Membrane</keyword>
<dbReference type="Pfam" id="PF06963">
    <property type="entry name" value="FPN1"/>
    <property type="match status" value="1"/>
</dbReference>
<accession>G1PZU8</accession>
<dbReference type="InterPro" id="IPR009716">
    <property type="entry name" value="Ferroportin-1"/>
</dbReference>
<reference evidence="7" key="2">
    <citation type="submission" date="2025-08" db="UniProtKB">
        <authorList>
            <consortium name="Ensembl"/>
        </authorList>
    </citation>
    <scope>IDENTIFICATION</scope>
</reference>
<reference evidence="7" key="3">
    <citation type="submission" date="2025-09" db="UniProtKB">
        <authorList>
            <consortium name="Ensembl"/>
        </authorList>
    </citation>
    <scope>IDENTIFICATION</scope>
</reference>
<dbReference type="HOGENOM" id="CLU_020370_1_1_1"/>
<dbReference type="PANTHER" id="PTHR11660">
    <property type="entry name" value="SOLUTE CARRIER FAMILY 40 MEMBER"/>
    <property type="match status" value="1"/>
</dbReference>
<keyword evidence="8" id="KW-1185">Reference proteome</keyword>
<protein>
    <recommendedName>
        <fullName evidence="6">Solute carrier family 40 member</fullName>
    </recommendedName>
</protein>
<feature type="transmembrane region" description="Helical" evidence="6">
    <location>
        <begin position="43"/>
        <end position="68"/>
    </location>
</feature>
<comment type="caution">
    <text evidence="6">Lacks conserved residue(s) required for the propagation of feature annotation.</text>
</comment>
<dbReference type="Ensembl" id="ENSMLUT00000030555.1">
    <property type="protein sequence ID" value="ENSMLUP00000016980.1"/>
    <property type="gene ID" value="ENSMLUG00000024063.1"/>
</dbReference>
<keyword evidence="3 6" id="KW-0812">Transmembrane</keyword>
<feature type="transmembrane region" description="Helical" evidence="6">
    <location>
        <begin position="286"/>
        <end position="310"/>
    </location>
</feature>
<sequence>GATLIYLMSPRFLICVSCALSIWEDRTWHFAMSVFLTESYGHSVLLPAGFGLVVAGSLLIFGVLIVFFRCKDFASTVAHASLFTLNASVAAGCVVLMPVFSYRGETTQTRHGWFWFLCSFSSSSGCQISNSASTVLTIAIQRGWIVSLTADNRGQLAGTNEAVRRLDQIINIFAPLSVGQVLTWASPVICGGFIFGWNLVSLLVEFLFLSRVYQRVPQLPVKPQQQAGDLPRKQAPSLWGLRASPSHLWGHTRGSVGFLHGDQSPLVHRSFGVLGQKMQVLWVDYLYWDIWLALPALAFLYCNSGVFLFVCFADPWKGSRGTGHSGRLRGRQLRTWSQATPADAELQMTLGLVVSLSTGLILGICSQACPVLQRQTLEDTAYLLPIFLSFFRIQASRLVNHPGSSWEPVPMEAPGSQLWGIEREEANSLSAKPVSATYSHLVCPLCCCPEGLWSFDLIVPLLLQENIPEMERGAENGVQCSLNSLTGLIHVILIMLAPRPQQLGKLVFISTMCVTTGHSM</sequence>
<comment type="function">
    <text evidence="6">May be involved in iron transport and iron homeostasis.</text>
</comment>
<dbReference type="Proteomes" id="UP000001074">
    <property type="component" value="Unassembled WGS sequence"/>
</dbReference>
<evidence type="ECO:0000313" key="7">
    <source>
        <dbReference type="Ensembl" id="ENSMLUP00000016980.1"/>
    </source>
</evidence>
<comment type="subcellular location">
    <subcellularLocation>
        <location evidence="1 6">Membrane</location>
        <topology evidence="1 6">Multi-pass membrane protein</topology>
    </subcellularLocation>
</comment>
<evidence type="ECO:0000256" key="4">
    <source>
        <dbReference type="ARBA" id="ARBA00022989"/>
    </source>
</evidence>
<feature type="transmembrane region" description="Helical" evidence="6">
    <location>
        <begin position="80"/>
        <end position="100"/>
    </location>
</feature>
<dbReference type="GeneTree" id="ENSGT00940000164650"/>
<keyword evidence="2 6" id="KW-0813">Transport</keyword>
<evidence type="ECO:0000256" key="5">
    <source>
        <dbReference type="ARBA" id="ARBA00023136"/>
    </source>
</evidence>
<reference evidence="7 8" key="1">
    <citation type="journal article" date="2011" name="Nature">
        <title>A high-resolution map of human evolutionary constraint using 29 mammals.</title>
        <authorList>
            <person name="Lindblad-Toh K."/>
            <person name="Garber M."/>
            <person name="Zuk O."/>
            <person name="Lin M.F."/>
            <person name="Parker B.J."/>
            <person name="Washietl S."/>
            <person name="Kheradpour P."/>
            <person name="Ernst J."/>
            <person name="Jordan G."/>
            <person name="Mauceli E."/>
            <person name="Ward L.D."/>
            <person name="Lowe C.B."/>
            <person name="Holloway A.K."/>
            <person name="Clamp M."/>
            <person name="Gnerre S."/>
            <person name="Alfoldi J."/>
            <person name="Beal K."/>
            <person name="Chang J."/>
            <person name="Clawson H."/>
            <person name="Cuff J."/>
            <person name="Di Palma F."/>
            <person name="Fitzgerald S."/>
            <person name="Flicek P."/>
            <person name="Guttman M."/>
            <person name="Hubisz M.J."/>
            <person name="Jaffe D.B."/>
            <person name="Jungreis I."/>
            <person name="Kent W.J."/>
            <person name="Kostka D."/>
            <person name="Lara M."/>
            <person name="Martins A.L."/>
            <person name="Massingham T."/>
            <person name="Moltke I."/>
            <person name="Raney B.J."/>
            <person name="Rasmussen M.D."/>
            <person name="Robinson J."/>
            <person name="Stark A."/>
            <person name="Vilella A.J."/>
            <person name="Wen J."/>
            <person name="Xie X."/>
            <person name="Zody M.C."/>
            <person name="Baldwin J."/>
            <person name="Bloom T."/>
            <person name="Chin C.W."/>
            <person name="Heiman D."/>
            <person name="Nicol R."/>
            <person name="Nusbaum C."/>
            <person name="Young S."/>
            <person name="Wilkinson J."/>
            <person name="Worley K.C."/>
            <person name="Kovar C.L."/>
            <person name="Muzny D.M."/>
            <person name="Gibbs R.A."/>
            <person name="Cree A."/>
            <person name="Dihn H.H."/>
            <person name="Fowler G."/>
            <person name="Jhangiani S."/>
            <person name="Joshi V."/>
            <person name="Lee S."/>
            <person name="Lewis L.R."/>
            <person name="Nazareth L.V."/>
            <person name="Okwuonu G."/>
            <person name="Santibanez J."/>
            <person name="Warren W.C."/>
            <person name="Mardis E.R."/>
            <person name="Weinstock G.M."/>
            <person name="Wilson R.K."/>
            <person name="Delehaunty K."/>
            <person name="Dooling D."/>
            <person name="Fronik C."/>
            <person name="Fulton L."/>
            <person name="Fulton B."/>
            <person name="Graves T."/>
            <person name="Minx P."/>
            <person name="Sodergren E."/>
            <person name="Birney E."/>
            <person name="Margulies E.H."/>
            <person name="Herrero J."/>
            <person name="Green E.D."/>
            <person name="Haussler D."/>
            <person name="Siepel A."/>
            <person name="Goldman N."/>
            <person name="Pollard K.S."/>
            <person name="Pedersen J.S."/>
            <person name="Lander E.S."/>
            <person name="Kellis M."/>
        </authorList>
    </citation>
    <scope>NUCLEOTIDE SEQUENCE [LARGE SCALE GENOMIC DNA]</scope>
</reference>
<dbReference type="EMBL" id="AAPE02018068">
    <property type="status" value="NOT_ANNOTATED_CDS"/>
    <property type="molecule type" value="Genomic_DNA"/>
</dbReference>
<comment type="similarity">
    <text evidence="6">Belongs to the ferroportin (FP) (TC 2.A.100) family. SLC40A subfamily.</text>
</comment>
<proteinExistence type="inferred from homology"/>
<dbReference type="AlphaFoldDB" id="G1PZU8"/>
<evidence type="ECO:0000256" key="6">
    <source>
        <dbReference type="RuleBase" id="RU365065"/>
    </source>
</evidence>
<keyword evidence="6" id="KW-0406">Ion transport</keyword>
<evidence type="ECO:0000256" key="1">
    <source>
        <dbReference type="ARBA" id="ARBA00004141"/>
    </source>
</evidence>
<keyword evidence="4 6" id="KW-1133">Transmembrane helix</keyword>